<feature type="transmembrane region" description="Helical" evidence="1">
    <location>
        <begin position="661"/>
        <end position="682"/>
    </location>
</feature>
<feature type="domain" description="Aerotolerance regulator N-terminal" evidence="2">
    <location>
        <begin position="7"/>
        <end position="80"/>
    </location>
</feature>
<dbReference type="SUPFAM" id="SSF52317">
    <property type="entry name" value="Class I glutamine amidotransferase-like"/>
    <property type="match status" value="1"/>
</dbReference>
<evidence type="ECO:0000259" key="3">
    <source>
        <dbReference type="Pfam" id="PF13709"/>
    </source>
</evidence>
<dbReference type="InterPro" id="IPR024163">
    <property type="entry name" value="Aerotolerance_reg_N"/>
</dbReference>
<keyword evidence="1" id="KW-0812">Transmembrane</keyword>
<evidence type="ECO:0000259" key="2">
    <source>
        <dbReference type="Pfam" id="PF07584"/>
    </source>
</evidence>
<dbReference type="CDD" id="cd03143">
    <property type="entry name" value="A4_beta-galactosidase_middle_domain"/>
    <property type="match status" value="2"/>
</dbReference>
<feature type="transmembrane region" description="Helical" evidence="1">
    <location>
        <begin position="60"/>
        <end position="82"/>
    </location>
</feature>
<evidence type="ECO:0000256" key="1">
    <source>
        <dbReference type="SAM" id="Phobius"/>
    </source>
</evidence>
<proteinExistence type="predicted"/>
<keyword evidence="5" id="KW-1185">Reference proteome</keyword>
<keyword evidence="1" id="KW-1133">Transmembrane helix</keyword>
<dbReference type="InterPro" id="IPR011933">
    <property type="entry name" value="Double_TM_dom"/>
</dbReference>
<dbReference type="AlphaFoldDB" id="A0A7W9EMY4"/>
<dbReference type="PANTHER" id="PTHR37464:SF1">
    <property type="entry name" value="BLL2463 PROTEIN"/>
    <property type="match status" value="1"/>
</dbReference>
<feature type="transmembrane region" description="Helical" evidence="1">
    <location>
        <begin position="627"/>
        <end position="649"/>
    </location>
</feature>
<dbReference type="Proteomes" id="UP000555546">
    <property type="component" value="Unassembled WGS sequence"/>
</dbReference>
<dbReference type="NCBIfam" id="TIGR02226">
    <property type="entry name" value="two_anch"/>
    <property type="match status" value="1"/>
</dbReference>
<evidence type="ECO:0000313" key="5">
    <source>
        <dbReference type="Proteomes" id="UP000555546"/>
    </source>
</evidence>
<sequence length="953" mass="102261">MNFLPLAFGSPLILAGLIALPVIWWLLRMTPPRPQEETFPPLRILAQVFKREEVPSKSPWWMTLLRLLIAGLVILALASPVWNPRPTALTGNEPLALVIDNGWASAEDWQQRVDAAEKLISDAEGNGAQIYVLGTAEPANAEIGPYDGRRAAERLQALQPRPIPVDRKTAMDRLAAAAPQGTRLRLVFMNDGLAAPDDAGAFAALDRSGRLASVLWYAADLGRTIALTSIDNKADSLEARAIRPEGVTAPRGLTAAAYDDKGRRIAEAPLSFALGSAEGTARFNLPVELRNDFRVIRIEGSEQAGAARLVDAGSQRRTIGLVASGDGDLAQPLLSPLHYISRALSPYANLVEPRSADLLQSVPELLEAKPSVLIMADIGTMPQPAIEQLSKWVQDGGTLVRFAGPRLAGASDSDPLLPVRLRKGERALGGTLSWSEPQKLRAFTDKGPFAGLAIPEDVDINRQVLAEPSFDLNDKAYAILQDGTPLVTGERRGRGNIVLFHIAPDALWSNLPISGSFVEMLRRLVSLSQRTGAQENRDAVSLPPFQLLSASGALTPPTPEAKPLIVEKNRQASVGINTPPGFYGNEDGLKALNIFEGSDARLQPIRQPQLSAGIVNLSYTDDRSISLAGPFFAVAAMLLALDTLLMLWLRGAFRRRMKVRAGAAGIAILLAGGLAFTLLPAGRAVAQEAQPSAPQAHDDSKPGDEAIVNSVAQTHLAYIVTGDAGTDNISKAGLRGLSFALMDKTALEPGDPVGVDPAKDELAFYPLIYWPIAPDAPMPGPEAIARVDAYMQQGGTVLFDTRDQLQAGASLDPSASPANQRLRAILDNMNVPPLEPVPDDHVLTKSFFIMPDFPGRYEGSPLWVEATTPNASPQDRPVRTGDGVTPIMITANDLAGAWAVDEQGNPLLPTVPNDPMQRIYAIRGGVNIVMYMLTGNYKSDQVHVPALLERLGN</sequence>
<dbReference type="Pfam" id="PF13709">
    <property type="entry name" value="DUF4159"/>
    <property type="match status" value="1"/>
</dbReference>
<feature type="domain" description="DUF4159" evidence="3">
    <location>
        <begin position="715"/>
        <end position="933"/>
    </location>
</feature>
<protein>
    <recommendedName>
        <fullName evidence="6">N-terminal double-transmembrane domain-containing protein</fullName>
    </recommendedName>
</protein>
<gene>
    <name evidence="4" type="ORF">FHS76_002424</name>
</gene>
<name>A0A7W9EMY4_9HYPH</name>
<dbReference type="Gene3D" id="3.40.50.880">
    <property type="match status" value="1"/>
</dbReference>
<dbReference type="InterPro" id="IPR029062">
    <property type="entry name" value="Class_I_gatase-like"/>
</dbReference>
<evidence type="ECO:0008006" key="6">
    <source>
        <dbReference type="Google" id="ProtNLM"/>
    </source>
</evidence>
<feature type="transmembrane region" description="Helical" evidence="1">
    <location>
        <begin position="6"/>
        <end position="27"/>
    </location>
</feature>
<dbReference type="InterPro" id="IPR025297">
    <property type="entry name" value="DUF4159"/>
</dbReference>
<dbReference type="Gene3D" id="3.40.50.12140">
    <property type="entry name" value="Domain of unknown function DUF4159"/>
    <property type="match status" value="1"/>
</dbReference>
<dbReference type="EMBL" id="JACIJG010000008">
    <property type="protein sequence ID" value="MBB5702540.1"/>
    <property type="molecule type" value="Genomic_DNA"/>
</dbReference>
<reference evidence="4 5" key="1">
    <citation type="submission" date="2020-08" db="EMBL/GenBank/DDBJ databases">
        <title>Genomic Encyclopedia of Type Strains, Phase IV (KMG-IV): sequencing the most valuable type-strain genomes for metagenomic binning, comparative biology and taxonomic classification.</title>
        <authorList>
            <person name="Goeker M."/>
        </authorList>
    </citation>
    <scope>NUCLEOTIDE SEQUENCE [LARGE SCALE GENOMIC DNA]</scope>
    <source>
        <strain evidence="4 5">DSM 26944</strain>
    </source>
</reference>
<evidence type="ECO:0000313" key="4">
    <source>
        <dbReference type="EMBL" id="MBB5702540.1"/>
    </source>
</evidence>
<dbReference type="RefSeq" id="WP_183652546.1">
    <property type="nucleotide sequence ID" value="NZ_JACIJG010000008.1"/>
</dbReference>
<accession>A0A7W9EMY4</accession>
<keyword evidence="1" id="KW-0472">Membrane</keyword>
<dbReference type="PANTHER" id="PTHR37464">
    <property type="entry name" value="BLL2463 PROTEIN"/>
    <property type="match status" value="1"/>
</dbReference>
<comment type="caution">
    <text evidence="4">The sequence shown here is derived from an EMBL/GenBank/DDBJ whole genome shotgun (WGS) entry which is preliminary data.</text>
</comment>
<dbReference type="Pfam" id="PF07584">
    <property type="entry name" value="BatA"/>
    <property type="match status" value="1"/>
</dbReference>
<organism evidence="4 5">
    <name type="scientific">Brucella daejeonensis</name>
    <dbReference type="NCBI Taxonomy" id="659015"/>
    <lineage>
        <taxon>Bacteria</taxon>
        <taxon>Pseudomonadati</taxon>
        <taxon>Pseudomonadota</taxon>
        <taxon>Alphaproteobacteria</taxon>
        <taxon>Hyphomicrobiales</taxon>
        <taxon>Brucellaceae</taxon>
        <taxon>Brucella/Ochrobactrum group</taxon>
        <taxon>Brucella</taxon>
    </lineage>
</organism>